<evidence type="ECO:0000256" key="1">
    <source>
        <dbReference type="SAM" id="MobiDB-lite"/>
    </source>
</evidence>
<dbReference type="GeneID" id="115891785"/>
<evidence type="ECO:0000313" key="2">
    <source>
        <dbReference type="Proteomes" id="UP000504635"/>
    </source>
</evidence>
<feature type="region of interest" description="Disordered" evidence="1">
    <location>
        <begin position="37"/>
        <end position="100"/>
    </location>
</feature>
<sequence>MSTKKTQKILVPKGTIQSNEDVLIEIPVELKDQPMVIARRPQSGKSRVKPSDLKMVEYDEEDPPVQPAVKYKPRRVAPQQESEEFLPPFSSSTMHSSTRPVPGLDNLDETEALEKQLIQKKLEEFQQARRMFILETTGVAAHSSHMFHNTTFSVPDDPGTFNESTYPKKNLNTSRRNSCCNPITSDTHSFTKGRSSHDEDDRYSDKDQSSCGLVV</sequence>
<dbReference type="KEGG" id="soy:115891785"/>
<dbReference type="InParanoid" id="A0A6J2YZF7"/>
<protein>
    <submittedName>
        <fullName evidence="3">Uncharacterized protein LOC115891785</fullName>
    </submittedName>
</protein>
<accession>A0A6J2YZF7</accession>
<dbReference type="AlphaFoldDB" id="A0A6J2YZF7"/>
<reference evidence="3" key="1">
    <citation type="submission" date="2025-08" db="UniProtKB">
        <authorList>
            <consortium name="RefSeq"/>
        </authorList>
    </citation>
    <scope>IDENTIFICATION</scope>
    <source>
        <tissue evidence="3">Gonads</tissue>
    </source>
</reference>
<dbReference type="RefSeq" id="XP_030768205.1">
    <property type="nucleotide sequence ID" value="XM_030912345.1"/>
</dbReference>
<evidence type="ECO:0000313" key="3">
    <source>
        <dbReference type="RefSeq" id="XP_030768205.1"/>
    </source>
</evidence>
<proteinExistence type="predicted"/>
<gene>
    <name evidence="3" type="primary">LOC115891785</name>
</gene>
<feature type="compositionally biased region" description="Polar residues" evidence="1">
    <location>
        <begin position="166"/>
        <end position="193"/>
    </location>
</feature>
<keyword evidence="2" id="KW-1185">Reference proteome</keyword>
<feature type="region of interest" description="Disordered" evidence="1">
    <location>
        <begin position="166"/>
        <end position="215"/>
    </location>
</feature>
<feature type="compositionally biased region" description="Basic and acidic residues" evidence="1">
    <location>
        <begin position="195"/>
        <end position="208"/>
    </location>
</feature>
<organism evidence="2 3">
    <name type="scientific">Sitophilus oryzae</name>
    <name type="common">Rice weevil</name>
    <name type="synonym">Curculio oryzae</name>
    <dbReference type="NCBI Taxonomy" id="7048"/>
    <lineage>
        <taxon>Eukaryota</taxon>
        <taxon>Metazoa</taxon>
        <taxon>Ecdysozoa</taxon>
        <taxon>Arthropoda</taxon>
        <taxon>Hexapoda</taxon>
        <taxon>Insecta</taxon>
        <taxon>Pterygota</taxon>
        <taxon>Neoptera</taxon>
        <taxon>Endopterygota</taxon>
        <taxon>Coleoptera</taxon>
        <taxon>Polyphaga</taxon>
        <taxon>Cucujiformia</taxon>
        <taxon>Curculionidae</taxon>
        <taxon>Dryophthorinae</taxon>
        <taxon>Sitophilus</taxon>
    </lineage>
</organism>
<dbReference type="OrthoDB" id="6723953at2759"/>
<name>A0A6J2YZF7_SITOR</name>
<dbReference type="Proteomes" id="UP000504635">
    <property type="component" value="Unplaced"/>
</dbReference>